<dbReference type="InterPro" id="IPR000408">
    <property type="entry name" value="Reg_chr_condens"/>
</dbReference>
<dbReference type="SUPFAM" id="SSF57667">
    <property type="entry name" value="beta-beta-alpha zinc fingers"/>
    <property type="match status" value="1"/>
</dbReference>
<dbReference type="EMBL" id="JALLBG020000080">
    <property type="protein sequence ID" value="KAL3766793.1"/>
    <property type="molecule type" value="Genomic_DNA"/>
</dbReference>
<feature type="repeat" description="RCC1" evidence="3">
    <location>
        <begin position="539"/>
        <end position="603"/>
    </location>
</feature>
<accession>A0ABD3MV12</accession>
<dbReference type="SUPFAM" id="SSF50985">
    <property type="entry name" value="RCC1/BLIP-II"/>
    <property type="match status" value="2"/>
</dbReference>
<organism evidence="6 7">
    <name type="scientific">Discostella pseudostelligera</name>
    <dbReference type="NCBI Taxonomy" id="259834"/>
    <lineage>
        <taxon>Eukaryota</taxon>
        <taxon>Sar</taxon>
        <taxon>Stramenopiles</taxon>
        <taxon>Ochrophyta</taxon>
        <taxon>Bacillariophyta</taxon>
        <taxon>Coscinodiscophyceae</taxon>
        <taxon>Thalassiosirophycidae</taxon>
        <taxon>Stephanodiscales</taxon>
        <taxon>Stephanodiscaceae</taxon>
        <taxon>Discostella</taxon>
    </lineage>
</organism>
<evidence type="ECO:0000256" key="3">
    <source>
        <dbReference type="PROSITE-ProRule" id="PRU00235"/>
    </source>
</evidence>
<dbReference type="Pfam" id="PF12874">
    <property type="entry name" value="zf-met"/>
    <property type="match status" value="1"/>
</dbReference>
<dbReference type="PROSITE" id="PS50297">
    <property type="entry name" value="ANK_REP_REGION"/>
    <property type="match status" value="1"/>
</dbReference>
<dbReference type="InterPro" id="IPR009091">
    <property type="entry name" value="RCC1/BLIP-II"/>
</dbReference>
<dbReference type="PROSITE" id="PS50088">
    <property type="entry name" value="ANK_REPEAT"/>
    <property type="match status" value="1"/>
</dbReference>
<feature type="region of interest" description="Disordered" evidence="4">
    <location>
        <begin position="257"/>
        <end position="277"/>
    </location>
</feature>
<dbReference type="InterPro" id="IPR051625">
    <property type="entry name" value="Signaling_Regulatory_Domain"/>
</dbReference>
<dbReference type="InterPro" id="IPR013087">
    <property type="entry name" value="Znf_C2H2_type"/>
</dbReference>
<dbReference type="PROSITE" id="PS50012">
    <property type="entry name" value="RCC1_3"/>
    <property type="match status" value="4"/>
</dbReference>
<sequence length="1407" mass="152641">VLGRVGDADAQLQQHRQLYEEIDERNERKLDGLFLIEALCVRMKEMDCFLRSSSTTSNSSGNSNNIHKSDASSNLPSSSTASTKSHFHRLLLARDFESGYTPLHHAIYHRDLFTVLLLLGHAADNSSSSTSSFSSSSSSTSSKCSSSSIGGGGLMTSMLLNQSHHHPLQLLNGNLRLNGECSGTTSSSGSSSSSCNSSHVGNDDTNDDEHNMAIITVNKLASSTDHENLTPLQLLGKTSELGLEKCRLALYYQTRMHTSRSRRKGGGQQPRNRRRRMISFGDDRDYDALNFEIENEEDTNDGNDDDEVDDFDAARHVLTFGRADHYALGVPQFATSSSGRGSGGGGGVGGGGSMISMGEACYKPRRVESFALSDLRRNWSNLSSCDQKLDSSMEGARHQTSWDGAVDSPAVAIAASTHHTLVSTQSGRLYAFGYGKSGRLGTGDECHRPLPTPIFGQLTNRIVVSIAAAENHSLCSTSDGKVFAWGSNGFGQLGTRKDSDPTSSTSRLSPRRVEGLLKLAFVVAVAAGDRHSVALTKSGEVYCWGDNRSGQLGMYSGGGGALSSPAPTAINGVMSPCLAIMLLSLEQSRLHAGTSCSLRINLDPLVHQSNNGRCSYDPQRVEGLWSAQPRRRAIAIAAAEFSTLVLTLPPTVRGGGAETTSLATMPVNSVYGWGHGNHSVMRVVFPSGATAGNNVSVNARSSCINPTAIACAKYHNVAITVDGRVYTWGLHSESLGTNNGTVGLKHADSEWSVATDGRRPRSNSLTNPTPMSPSASASAASAPQLVTGMLPENGGGKAIAVSASESHTAVVTSDGHLFTWGTSVGNNILGHKGVKWQPSPRKVQRVHRTVGVAAAKEHTVLLMATTFPPLNESSHGNQALTLQNCAAIEISRNVDMFNVIPTALIARRLDSLPLINFCDEFIRKNLDGVLAVGNKNDFASFLSCSRTALVGRIRIGHERDGTFHPFLYDLANSKNWADGSHALLKDYAIAPQRSKVKRRTRREKHPSRPVDCTEENAQHVAEKINVATQTVAKKVEVALKSKKASTPHVAKSNKDDQLQVQRQLFPEKAESKVAAADNTPKFCCDVCNVVCPDSDSYTLHMNGRKHRNRLAHASAEEEKKVAESMMATKRKMMMMKISGDGVIGKSVENDQVTMDCKSPIEIKKSICAWANYNTSSPLEQPSERRERSKSFQEIVNEQQQRSSILAMSSKTPIATKRSVRSNNAVAFNPAQTQNTFAYGMKTTPPISSPVPSLPLSAFMKKGSERRPVETLDCIGATWGARQTVTKDNSKPGKGWGVLPAQKNTVGPQHSSTTKSFSEIQQEEEALRSNEDHMCHIKGNHWYVQQRERAASIGEIQDQEEKDKEMQSFIEEQRRIENDIRAQAKQKQRDAKRNRKKQGRPSRSTNPG</sequence>
<dbReference type="Proteomes" id="UP001530293">
    <property type="component" value="Unassembled WGS sequence"/>
</dbReference>
<dbReference type="PROSITE" id="PS00626">
    <property type="entry name" value="RCC1_2"/>
    <property type="match status" value="1"/>
</dbReference>
<feature type="repeat" description="RCC1" evidence="3">
    <location>
        <begin position="815"/>
        <end position="865"/>
    </location>
</feature>
<feature type="region of interest" description="Disordered" evidence="4">
    <location>
        <begin position="53"/>
        <end position="80"/>
    </location>
</feature>
<feature type="region of interest" description="Disordered" evidence="4">
    <location>
        <begin position="1284"/>
        <end position="1314"/>
    </location>
</feature>
<dbReference type="Pfam" id="PF13540">
    <property type="entry name" value="RCC1_2"/>
    <property type="match status" value="1"/>
</dbReference>
<dbReference type="InterPro" id="IPR002110">
    <property type="entry name" value="Ankyrin_rpt"/>
</dbReference>
<dbReference type="SMART" id="SM00451">
    <property type="entry name" value="ZnF_U1"/>
    <property type="match status" value="1"/>
</dbReference>
<reference evidence="6 7" key="1">
    <citation type="submission" date="2024-10" db="EMBL/GenBank/DDBJ databases">
        <title>Updated reference genomes for cyclostephanoid diatoms.</title>
        <authorList>
            <person name="Roberts W.R."/>
            <person name="Alverson A.J."/>
        </authorList>
    </citation>
    <scope>NUCLEOTIDE SEQUENCE [LARGE SCALE GENOMIC DNA]</scope>
    <source>
        <strain evidence="6 7">AJA232-27</strain>
    </source>
</reference>
<dbReference type="InterPro" id="IPR003604">
    <property type="entry name" value="Matrin/U1-like-C_Znf_C2H2"/>
</dbReference>
<evidence type="ECO:0000256" key="2">
    <source>
        <dbReference type="PROSITE-ProRule" id="PRU00023"/>
    </source>
</evidence>
<proteinExistence type="predicted"/>
<dbReference type="PRINTS" id="PR00633">
    <property type="entry name" value="RCCNDNSATION"/>
</dbReference>
<evidence type="ECO:0000256" key="1">
    <source>
        <dbReference type="ARBA" id="ARBA00022737"/>
    </source>
</evidence>
<feature type="repeat" description="ANK" evidence="2">
    <location>
        <begin position="98"/>
        <end position="130"/>
    </location>
</feature>
<feature type="region of interest" description="Disordered" evidence="4">
    <location>
        <begin position="995"/>
        <end position="1015"/>
    </location>
</feature>
<name>A0ABD3MV12_9STRA</name>
<dbReference type="Gene3D" id="2.130.10.30">
    <property type="entry name" value="Regulator of chromosome condensation 1/beta-lactamase-inhibitor protein II"/>
    <property type="match status" value="2"/>
</dbReference>
<dbReference type="Pfam" id="PF00415">
    <property type="entry name" value="RCC1"/>
    <property type="match status" value="1"/>
</dbReference>
<evidence type="ECO:0000259" key="5">
    <source>
        <dbReference type="SMART" id="SM00451"/>
    </source>
</evidence>
<dbReference type="PANTHER" id="PTHR22872:SF2">
    <property type="entry name" value="INHIBITOR OF BRUTON TYROSINE KINASE"/>
    <property type="match status" value="1"/>
</dbReference>
<evidence type="ECO:0000256" key="4">
    <source>
        <dbReference type="SAM" id="MobiDB-lite"/>
    </source>
</evidence>
<evidence type="ECO:0000313" key="6">
    <source>
        <dbReference type="EMBL" id="KAL3766793.1"/>
    </source>
</evidence>
<feature type="repeat" description="RCC1" evidence="3">
    <location>
        <begin position="480"/>
        <end position="538"/>
    </location>
</feature>
<dbReference type="PANTHER" id="PTHR22872">
    <property type="entry name" value="BTK-BINDING PROTEIN-RELATED"/>
    <property type="match status" value="1"/>
</dbReference>
<evidence type="ECO:0000313" key="7">
    <source>
        <dbReference type="Proteomes" id="UP001530293"/>
    </source>
</evidence>
<comment type="caution">
    <text evidence="6">The sequence shown here is derived from an EMBL/GenBank/DDBJ whole genome shotgun (WGS) entry which is preliminary data.</text>
</comment>
<feature type="repeat" description="RCC1" evidence="3">
    <location>
        <begin position="427"/>
        <end position="479"/>
    </location>
</feature>
<feature type="non-terminal residue" evidence="6">
    <location>
        <position position="1"/>
    </location>
</feature>
<feature type="compositionally biased region" description="Low complexity" evidence="4">
    <location>
        <begin position="181"/>
        <end position="198"/>
    </location>
</feature>
<feature type="domain" description="U1-type" evidence="5">
    <location>
        <begin position="1079"/>
        <end position="1113"/>
    </location>
</feature>
<dbReference type="InterPro" id="IPR036236">
    <property type="entry name" value="Znf_C2H2_sf"/>
</dbReference>
<keyword evidence="2" id="KW-0040">ANK repeat</keyword>
<gene>
    <name evidence="6" type="ORF">ACHAWU_007456</name>
</gene>
<feature type="region of interest" description="Disordered" evidence="4">
    <location>
        <begin position="181"/>
        <end position="209"/>
    </location>
</feature>
<feature type="region of interest" description="Disordered" evidence="4">
    <location>
        <begin position="750"/>
        <end position="780"/>
    </location>
</feature>
<feature type="compositionally biased region" description="Basic residues" evidence="4">
    <location>
        <begin position="995"/>
        <end position="1007"/>
    </location>
</feature>
<protein>
    <recommendedName>
        <fullName evidence="5">U1-type domain-containing protein</fullName>
    </recommendedName>
</protein>
<feature type="compositionally biased region" description="Polar residues" evidence="4">
    <location>
        <begin position="1301"/>
        <end position="1314"/>
    </location>
</feature>
<feature type="region of interest" description="Disordered" evidence="4">
    <location>
        <begin position="1377"/>
        <end position="1407"/>
    </location>
</feature>
<keyword evidence="7" id="KW-1185">Reference proteome</keyword>
<feature type="compositionally biased region" description="Basic and acidic residues" evidence="4">
    <location>
        <begin position="1377"/>
        <end position="1390"/>
    </location>
</feature>
<keyword evidence="1" id="KW-0677">Repeat</keyword>
<dbReference type="Gene3D" id="3.30.160.60">
    <property type="entry name" value="Classic Zinc Finger"/>
    <property type="match status" value="1"/>
</dbReference>